<dbReference type="AlphaFoldDB" id="A0A645HQ47"/>
<gene>
    <name evidence="1" type="ORF">SDC9_185778</name>
</gene>
<sequence>MFIVVRVINERYLSISDGDLRKAEKPKKKNIRHLHITTQRADEIVDSLRQGEIPANHVIKKTIKQIIDKGLIRGEGGLVSG</sequence>
<protein>
    <recommendedName>
        <fullName evidence="2">RNA-binding protein</fullName>
    </recommendedName>
</protein>
<dbReference type="EMBL" id="VSSQ01093366">
    <property type="protein sequence ID" value="MPN38254.1"/>
    <property type="molecule type" value="Genomic_DNA"/>
</dbReference>
<proteinExistence type="predicted"/>
<name>A0A645HQ47_9ZZZZ</name>
<comment type="caution">
    <text evidence="1">The sequence shown here is derived from an EMBL/GenBank/DDBJ whole genome shotgun (WGS) entry which is preliminary data.</text>
</comment>
<accession>A0A645HQ47</accession>
<evidence type="ECO:0000313" key="1">
    <source>
        <dbReference type="EMBL" id="MPN38254.1"/>
    </source>
</evidence>
<reference evidence="1" key="1">
    <citation type="submission" date="2019-08" db="EMBL/GenBank/DDBJ databases">
        <authorList>
            <person name="Kucharzyk K."/>
            <person name="Murdoch R.W."/>
            <person name="Higgins S."/>
            <person name="Loffler F."/>
        </authorList>
    </citation>
    <scope>NUCLEOTIDE SEQUENCE</scope>
</reference>
<organism evidence="1">
    <name type="scientific">bioreactor metagenome</name>
    <dbReference type="NCBI Taxonomy" id="1076179"/>
    <lineage>
        <taxon>unclassified sequences</taxon>
        <taxon>metagenomes</taxon>
        <taxon>ecological metagenomes</taxon>
    </lineage>
</organism>
<evidence type="ECO:0008006" key="2">
    <source>
        <dbReference type="Google" id="ProtNLM"/>
    </source>
</evidence>